<reference evidence="1 2" key="1">
    <citation type="submission" date="2016-10" db="EMBL/GenBank/DDBJ databases">
        <authorList>
            <person name="de Groot N.N."/>
        </authorList>
    </citation>
    <scope>NUCLEOTIDE SEQUENCE [LARGE SCALE GENOMIC DNA]</scope>
    <source>
        <strain evidence="1 2">CGMCC 4.3510</strain>
    </source>
</reference>
<evidence type="ECO:0000313" key="1">
    <source>
        <dbReference type="EMBL" id="SFE74658.1"/>
    </source>
</evidence>
<accession>A0A1I2D2A3</accession>
<organism evidence="1 2">
    <name type="scientific">Actinacidiphila alni</name>
    <dbReference type="NCBI Taxonomy" id="380248"/>
    <lineage>
        <taxon>Bacteria</taxon>
        <taxon>Bacillati</taxon>
        <taxon>Actinomycetota</taxon>
        <taxon>Actinomycetes</taxon>
        <taxon>Kitasatosporales</taxon>
        <taxon>Streptomycetaceae</taxon>
        <taxon>Actinacidiphila</taxon>
    </lineage>
</organism>
<evidence type="ECO:0000313" key="2">
    <source>
        <dbReference type="Proteomes" id="UP000199323"/>
    </source>
</evidence>
<gene>
    <name evidence="1" type="ORF">SAMN05216251_10545</name>
</gene>
<dbReference type="Proteomes" id="UP000199323">
    <property type="component" value="Unassembled WGS sequence"/>
</dbReference>
<dbReference type="RefSeq" id="WP_093713086.1">
    <property type="nucleotide sequence ID" value="NZ_FONG01000005.1"/>
</dbReference>
<sequence length="132" mass="14442">MFDHLEIAVLPPGPRYPPQVRLLVNGEDVLDPAVGPDGRGPLAADLWPPHGPGPLAATDVPRRVELGAPACTGGGCGFLTVVVHRIDTVVQWYDWQPPDHMTRPLACDFDAAQYDTALARAAVDPWWRVYER</sequence>
<keyword evidence="2" id="KW-1185">Reference proteome</keyword>
<protein>
    <submittedName>
        <fullName evidence="1">Uncharacterized protein</fullName>
    </submittedName>
</protein>
<name>A0A1I2D2A3_9ACTN</name>
<dbReference type="AlphaFoldDB" id="A0A1I2D2A3"/>
<dbReference type="STRING" id="380248.SAMN05216251_10545"/>
<dbReference type="EMBL" id="FONG01000005">
    <property type="protein sequence ID" value="SFE74658.1"/>
    <property type="molecule type" value="Genomic_DNA"/>
</dbReference>
<proteinExistence type="predicted"/>